<dbReference type="InterPro" id="IPR058094">
    <property type="entry name" value="Ig-like_OmpL47-like"/>
</dbReference>
<dbReference type="Gene3D" id="2.60.40.10">
    <property type="entry name" value="Immunoglobulins"/>
    <property type="match status" value="1"/>
</dbReference>
<organism evidence="1 2">
    <name type="scientific">Glycomyces luteolus</name>
    <dbReference type="NCBI Taxonomy" id="2670330"/>
    <lineage>
        <taxon>Bacteria</taxon>
        <taxon>Bacillati</taxon>
        <taxon>Actinomycetota</taxon>
        <taxon>Actinomycetes</taxon>
        <taxon>Glycomycetales</taxon>
        <taxon>Glycomycetaceae</taxon>
        <taxon>Glycomyces</taxon>
    </lineage>
</organism>
<reference evidence="1" key="1">
    <citation type="submission" date="2022-12" db="EMBL/GenBank/DDBJ databases">
        <title>Gycomyces niveus sp.nov.,a novel actinomycete isolated from soil in Shouguan.</title>
        <authorList>
            <person name="Yang X."/>
        </authorList>
    </citation>
    <scope>NUCLEOTIDE SEQUENCE</scope>
    <source>
        <strain evidence="1">NEAU-A15</strain>
    </source>
</reference>
<dbReference type="InterPro" id="IPR013783">
    <property type="entry name" value="Ig-like_fold"/>
</dbReference>
<dbReference type="AlphaFoldDB" id="A0A9X3PMF7"/>
<dbReference type="RefSeq" id="WP_270111385.1">
    <property type="nucleotide sequence ID" value="NZ_JAPZVP010000014.1"/>
</dbReference>
<comment type="caution">
    <text evidence="1">The sequence shown here is derived from an EMBL/GenBank/DDBJ whole genome shotgun (WGS) entry which is preliminary data.</text>
</comment>
<dbReference type="Proteomes" id="UP001146067">
    <property type="component" value="Unassembled WGS sequence"/>
</dbReference>
<dbReference type="EMBL" id="JAPZVP010000014">
    <property type="protein sequence ID" value="MDA1361385.1"/>
    <property type="molecule type" value="Genomic_DNA"/>
</dbReference>
<proteinExistence type="predicted"/>
<sequence length="60" mass="6587">MAFAATGEGSGAAAIQYRVNGGEWKTYSNPIRFRPYDVVEARATDHAGNTSDVLTVQRRR</sequence>
<evidence type="ECO:0000313" key="2">
    <source>
        <dbReference type="Proteomes" id="UP001146067"/>
    </source>
</evidence>
<dbReference type="GO" id="GO:0005975">
    <property type="term" value="P:carbohydrate metabolic process"/>
    <property type="evidence" value="ECO:0007669"/>
    <property type="project" value="UniProtKB-ARBA"/>
</dbReference>
<evidence type="ECO:0000313" key="1">
    <source>
        <dbReference type="EMBL" id="MDA1361385.1"/>
    </source>
</evidence>
<accession>A0A9X3PMF7</accession>
<keyword evidence="2" id="KW-1185">Reference proteome</keyword>
<dbReference type="NCBIfam" id="NF047446">
    <property type="entry name" value="barrel_OmpL47"/>
    <property type="match status" value="1"/>
</dbReference>
<name>A0A9X3PMF7_9ACTN</name>
<gene>
    <name evidence="1" type="ORF">O1R50_17290</name>
</gene>
<protein>
    <submittedName>
        <fullName evidence="1">Uncharacterized protein</fullName>
    </submittedName>
</protein>